<evidence type="ECO:0000256" key="4">
    <source>
        <dbReference type="SAM" id="Phobius"/>
    </source>
</evidence>
<dbReference type="RefSeq" id="WP_091261978.1">
    <property type="nucleotide sequence ID" value="NZ_FMCS01000003.1"/>
</dbReference>
<feature type="domain" description="Peptidase S26" evidence="5">
    <location>
        <begin position="16"/>
        <end position="92"/>
    </location>
</feature>
<dbReference type="CDD" id="cd06462">
    <property type="entry name" value="Peptidase_S24_S26"/>
    <property type="match status" value="1"/>
</dbReference>
<feature type="active site" evidence="3">
    <location>
        <position position="82"/>
    </location>
</feature>
<evidence type="ECO:0000259" key="5">
    <source>
        <dbReference type="Pfam" id="PF10502"/>
    </source>
</evidence>
<keyword evidence="4" id="KW-1133">Transmembrane helix</keyword>
<dbReference type="AlphaFoldDB" id="A0A1C4WCX6"/>
<keyword evidence="7" id="KW-1185">Reference proteome</keyword>
<dbReference type="PRINTS" id="PR00727">
    <property type="entry name" value="LEADERPTASE"/>
</dbReference>
<feature type="active site" evidence="3">
    <location>
        <position position="35"/>
    </location>
</feature>
<evidence type="ECO:0000313" key="6">
    <source>
        <dbReference type="EMBL" id="SCE94040.1"/>
    </source>
</evidence>
<dbReference type="EMBL" id="FMCS01000003">
    <property type="protein sequence ID" value="SCE94040.1"/>
    <property type="molecule type" value="Genomic_DNA"/>
</dbReference>
<gene>
    <name evidence="6" type="ORF">GA0070214_103447</name>
</gene>
<keyword evidence="4" id="KW-0812">Transmembrane</keyword>
<sequence length="144" mass="15393">MPGTVVAAALAGSLLAGTMLFLRLRYVRVTVLGRSMEPTLTQGDRVLMVRRTVRPGDRGALVLLVAPPDATREPGLGEWRIKRLVALAGDPVPPEVRAARNLPAGATVRPGEVMVIGDNPRSEDSRQWARLPARLVVAVARCSG</sequence>
<keyword evidence="4" id="KW-0472">Membrane</keyword>
<dbReference type="SUPFAM" id="SSF51306">
    <property type="entry name" value="LexA/Signal peptidase"/>
    <property type="match status" value="1"/>
</dbReference>
<dbReference type="PANTHER" id="PTHR43390">
    <property type="entry name" value="SIGNAL PEPTIDASE I"/>
    <property type="match status" value="1"/>
</dbReference>
<proteinExistence type="inferred from homology"/>
<evidence type="ECO:0000313" key="7">
    <source>
        <dbReference type="Proteomes" id="UP000199629"/>
    </source>
</evidence>
<dbReference type="GO" id="GO:0006465">
    <property type="term" value="P:signal peptide processing"/>
    <property type="evidence" value="ECO:0007669"/>
    <property type="project" value="InterPro"/>
</dbReference>
<evidence type="ECO:0000256" key="2">
    <source>
        <dbReference type="ARBA" id="ARBA00009370"/>
    </source>
</evidence>
<dbReference type="Gene3D" id="2.10.109.10">
    <property type="entry name" value="Umud Fragment, subunit A"/>
    <property type="match status" value="1"/>
</dbReference>
<reference evidence="7" key="1">
    <citation type="submission" date="2016-06" db="EMBL/GenBank/DDBJ databases">
        <authorList>
            <person name="Varghese N."/>
            <person name="Submissions Spin"/>
        </authorList>
    </citation>
    <scope>NUCLEOTIDE SEQUENCE [LARGE SCALE GENOMIC DNA]</scope>
    <source>
        <strain evidence="7">DSM 45246</strain>
    </source>
</reference>
<dbReference type="InterPro" id="IPR036286">
    <property type="entry name" value="LexA/Signal_pep-like_sf"/>
</dbReference>
<accession>A0A1C4WCX6</accession>
<dbReference type="PANTHER" id="PTHR43390:SF1">
    <property type="entry name" value="CHLOROPLAST PROCESSING PEPTIDASE"/>
    <property type="match status" value="1"/>
</dbReference>
<dbReference type="GO" id="GO:0004252">
    <property type="term" value="F:serine-type endopeptidase activity"/>
    <property type="evidence" value="ECO:0007669"/>
    <property type="project" value="InterPro"/>
</dbReference>
<name>A0A1C4WCX6_9ACTN</name>
<evidence type="ECO:0000256" key="3">
    <source>
        <dbReference type="PIRSR" id="PIRSR600223-1"/>
    </source>
</evidence>
<dbReference type="Pfam" id="PF10502">
    <property type="entry name" value="Peptidase_S26"/>
    <property type="match status" value="1"/>
</dbReference>
<evidence type="ECO:0000256" key="1">
    <source>
        <dbReference type="ARBA" id="ARBA00004401"/>
    </source>
</evidence>
<feature type="transmembrane region" description="Helical" evidence="4">
    <location>
        <begin position="6"/>
        <end position="26"/>
    </location>
</feature>
<dbReference type="Proteomes" id="UP000199629">
    <property type="component" value="Unassembled WGS sequence"/>
</dbReference>
<dbReference type="InterPro" id="IPR000223">
    <property type="entry name" value="Pept_S26A_signal_pept_1"/>
</dbReference>
<dbReference type="GO" id="GO:0005886">
    <property type="term" value="C:plasma membrane"/>
    <property type="evidence" value="ECO:0007669"/>
    <property type="project" value="UniProtKB-SubCell"/>
</dbReference>
<comment type="subcellular location">
    <subcellularLocation>
        <location evidence="1">Cell membrane</location>
        <topology evidence="1">Single-pass type II membrane protein</topology>
    </subcellularLocation>
</comment>
<dbReference type="InterPro" id="IPR019533">
    <property type="entry name" value="Peptidase_S26"/>
</dbReference>
<organism evidence="6 7">
    <name type="scientific">Micromonospora chaiyaphumensis</name>
    <dbReference type="NCBI Taxonomy" id="307119"/>
    <lineage>
        <taxon>Bacteria</taxon>
        <taxon>Bacillati</taxon>
        <taxon>Actinomycetota</taxon>
        <taxon>Actinomycetes</taxon>
        <taxon>Micromonosporales</taxon>
        <taxon>Micromonosporaceae</taxon>
        <taxon>Micromonospora</taxon>
    </lineage>
</organism>
<protein>
    <submittedName>
        <fullName evidence="6">Signal peptidase I</fullName>
    </submittedName>
</protein>
<comment type="similarity">
    <text evidence="2">Belongs to the peptidase S26 family.</text>
</comment>